<evidence type="ECO:0000313" key="1">
    <source>
        <dbReference type="EMBL" id="MFB9377975.1"/>
    </source>
</evidence>
<proteinExistence type="predicted"/>
<accession>A0ABV5LV79</accession>
<evidence type="ECO:0000313" key="2">
    <source>
        <dbReference type="Proteomes" id="UP001589748"/>
    </source>
</evidence>
<dbReference type="Proteomes" id="UP001589748">
    <property type="component" value="Unassembled WGS sequence"/>
</dbReference>
<dbReference type="InterPro" id="IPR024787">
    <property type="entry name" value="EcsC"/>
</dbReference>
<protein>
    <submittedName>
        <fullName evidence="1">EcsC family protein</fullName>
    </submittedName>
</protein>
<name>A0ABV5LV79_9ACTN</name>
<sequence length="220" mass="22679">MAIFNKSSEVEKPQEIDDSKSAAFVQKLLGVGIGGVGPFDGAKKVANAARQRHPDRDSAIDAVVKQHTKLVAAGGFVTGLGGLVTLPVALPSNVAGFYILATRAVAAVAELRGYDTDKPEVRSAVLLTLIGSEASDVLKVAGSPAGGRVASFATSRLSPSVLMLVNKGVGFRLLTKLATSGILRGSTRVVPFLGGVVGAGVDTVMLRKIVKHAKEKLPVV</sequence>
<dbReference type="RefSeq" id="WP_380137593.1">
    <property type="nucleotide sequence ID" value="NZ_JBHLUI010000008.1"/>
</dbReference>
<gene>
    <name evidence="1" type="ORF">ACFFVI_13465</name>
</gene>
<dbReference type="EMBL" id="JBHMDM010000007">
    <property type="protein sequence ID" value="MFB9377975.1"/>
    <property type="molecule type" value="Genomic_DNA"/>
</dbReference>
<comment type="caution">
    <text evidence="1">The sequence shown here is derived from an EMBL/GenBank/DDBJ whole genome shotgun (WGS) entry which is preliminary data.</text>
</comment>
<organism evidence="1 2">
    <name type="scientific">Kineococcus gynurae</name>
    <dbReference type="NCBI Taxonomy" id="452979"/>
    <lineage>
        <taxon>Bacteria</taxon>
        <taxon>Bacillati</taxon>
        <taxon>Actinomycetota</taxon>
        <taxon>Actinomycetes</taxon>
        <taxon>Kineosporiales</taxon>
        <taxon>Kineosporiaceae</taxon>
        <taxon>Kineococcus</taxon>
    </lineage>
</organism>
<dbReference type="Pfam" id="PF12787">
    <property type="entry name" value="EcsC"/>
    <property type="match status" value="1"/>
</dbReference>
<keyword evidence="2" id="KW-1185">Reference proteome</keyword>
<reference evidence="1 2" key="1">
    <citation type="submission" date="2024-09" db="EMBL/GenBank/DDBJ databases">
        <authorList>
            <person name="Sun Q."/>
            <person name="Mori K."/>
        </authorList>
    </citation>
    <scope>NUCLEOTIDE SEQUENCE [LARGE SCALE GENOMIC DNA]</scope>
    <source>
        <strain evidence="1 2">TISTR 1856</strain>
    </source>
</reference>